<dbReference type="CDD" id="cd12797">
    <property type="entry name" value="M23_peptidase"/>
    <property type="match status" value="1"/>
</dbReference>
<protein>
    <submittedName>
        <fullName evidence="4">M23 family metallopeptidase</fullName>
    </submittedName>
</protein>
<dbReference type="RefSeq" id="WP_204424973.1">
    <property type="nucleotide sequence ID" value="NZ_CP070228.1"/>
</dbReference>
<sequence length="354" mass="37607">MSEKSTRPTRRELRLARIAEESRRKSTDISSESTVVIPVAQSMLETAPTVDDDATKHPCVTVAQSNDSVAVAKSKNFSPQGSSIRSAYAYAREIFSRPKNLRTVTSTACVFALAVGCGLTLGSYGFEIAAQANSIESDFAGGDVEGSQTPTSLRSLSSAADSARFKAYEEKFSGNAVVCETVSSANSLTSFARNNLNKLIHPMAAGTFQESSPFGWRIHPLYGTSKLHEGVDFSAAIGTPIYAVADGKVVFSGASSETFGDPVVVIEHNIDGEVFTSWYLHSYASGIFVNEGDVVRLGDRIADVGNSGRSTGPHLHFEIHPGAYAGFTGPGPVDPMSFLKEQGAVDINDVCGVK</sequence>
<dbReference type="EMBL" id="CP070228">
    <property type="protein sequence ID" value="QRV02499.1"/>
    <property type="molecule type" value="Genomic_DNA"/>
</dbReference>
<feature type="domain" description="M23ase beta-sheet core" evidence="3">
    <location>
        <begin position="227"/>
        <end position="321"/>
    </location>
</feature>
<evidence type="ECO:0000256" key="2">
    <source>
        <dbReference type="SAM" id="MobiDB-lite"/>
    </source>
</evidence>
<feature type="compositionally biased region" description="Basic and acidic residues" evidence="2">
    <location>
        <begin position="1"/>
        <end position="27"/>
    </location>
</feature>
<dbReference type="PANTHER" id="PTHR21666">
    <property type="entry name" value="PEPTIDASE-RELATED"/>
    <property type="match status" value="1"/>
</dbReference>
<gene>
    <name evidence="4" type="ORF">JTE88_01710</name>
</gene>
<accession>A0ABX7IIZ0</accession>
<evidence type="ECO:0000259" key="3">
    <source>
        <dbReference type="Pfam" id="PF01551"/>
    </source>
</evidence>
<organism evidence="4 5">
    <name type="scientific">Arcanobacterium phocisimile</name>
    <dbReference type="NCBI Taxonomy" id="1302235"/>
    <lineage>
        <taxon>Bacteria</taxon>
        <taxon>Bacillati</taxon>
        <taxon>Actinomycetota</taxon>
        <taxon>Actinomycetes</taxon>
        <taxon>Actinomycetales</taxon>
        <taxon>Actinomycetaceae</taxon>
        <taxon>Arcanobacterium</taxon>
    </lineage>
</organism>
<keyword evidence="5" id="KW-1185">Reference proteome</keyword>
<dbReference type="SUPFAM" id="SSF51261">
    <property type="entry name" value="Duplicated hybrid motif"/>
    <property type="match status" value="1"/>
</dbReference>
<dbReference type="InterPro" id="IPR011055">
    <property type="entry name" value="Dup_hybrid_motif"/>
</dbReference>
<dbReference type="Pfam" id="PF01551">
    <property type="entry name" value="Peptidase_M23"/>
    <property type="match status" value="1"/>
</dbReference>
<dbReference type="Proteomes" id="UP000602653">
    <property type="component" value="Chromosome"/>
</dbReference>
<dbReference type="Gene3D" id="2.70.70.10">
    <property type="entry name" value="Glucose Permease (Domain IIA)"/>
    <property type="match status" value="1"/>
</dbReference>
<name>A0ABX7IIZ0_9ACTO</name>
<evidence type="ECO:0000313" key="4">
    <source>
        <dbReference type="EMBL" id="QRV02499.1"/>
    </source>
</evidence>
<evidence type="ECO:0000256" key="1">
    <source>
        <dbReference type="ARBA" id="ARBA00022729"/>
    </source>
</evidence>
<feature type="region of interest" description="Disordered" evidence="2">
    <location>
        <begin position="1"/>
        <end position="31"/>
    </location>
</feature>
<proteinExistence type="predicted"/>
<evidence type="ECO:0000313" key="5">
    <source>
        <dbReference type="Proteomes" id="UP000602653"/>
    </source>
</evidence>
<dbReference type="InterPro" id="IPR016047">
    <property type="entry name" value="M23ase_b-sheet_dom"/>
</dbReference>
<keyword evidence="1" id="KW-0732">Signal</keyword>
<reference evidence="4 5" key="1">
    <citation type="submission" date="2021-02" db="EMBL/GenBank/DDBJ databases">
        <title>Complete Genome Sequence of Arcanobacterium phocisimile strain DSM 26142T from a harbour seal.</title>
        <authorList>
            <person name="Borowiak M."/>
            <person name="Alssahen M."/>
            <person name="Malorny B."/>
            <person name="Laemmler C."/>
            <person name="Siebert U."/>
            <person name="Ploetz M."/>
            <person name="Abdulmawjood A."/>
        </authorList>
    </citation>
    <scope>NUCLEOTIDE SEQUENCE [LARGE SCALE GENOMIC DNA]</scope>
    <source>
        <strain evidence="4 5">DSM 26142</strain>
    </source>
</reference>
<dbReference type="PANTHER" id="PTHR21666:SF289">
    <property type="entry name" value="L-ALA--D-GLU ENDOPEPTIDASE"/>
    <property type="match status" value="1"/>
</dbReference>
<dbReference type="InterPro" id="IPR050570">
    <property type="entry name" value="Cell_wall_metabolism_enzyme"/>
</dbReference>